<proteinExistence type="predicted"/>
<gene>
    <name evidence="3" type="ORF">SAMN05421676_102159</name>
</gene>
<dbReference type="InterPro" id="IPR043128">
    <property type="entry name" value="Rev_trsase/Diguanyl_cyclase"/>
</dbReference>
<dbReference type="Proteomes" id="UP000199095">
    <property type="component" value="Unassembled WGS sequence"/>
</dbReference>
<dbReference type="InterPro" id="IPR052155">
    <property type="entry name" value="Biofilm_reg_signaling"/>
</dbReference>
<dbReference type="InterPro" id="IPR035919">
    <property type="entry name" value="EAL_sf"/>
</dbReference>
<dbReference type="EMBL" id="FOHJ01000002">
    <property type="protein sequence ID" value="SES93770.1"/>
    <property type="molecule type" value="Genomic_DNA"/>
</dbReference>
<reference evidence="4" key="1">
    <citation type="submission" date="2016-10" db="EMBL/GenBank/DDBJ databases">
        <authorList>
            <person name="Varghese N."/>
            <person name="Submissions S."/>
        </authorList>
    </citation>
    <scope>NUCLEOTIDE SEQUENCE [LARGE SCALE GENOMIC DNA]</scope>
    <source>
        <strain evidence="4">CGMCC 1.3566</strain>
    </source>
</reference>
<dbReference type="NCBIfam" id="TIGR00254">
    <property type="entry name" value="GGDEF"/>
    <property type="match status" value="1"/>
</dbReference>
<accession>A0A1I0AHK8</accession>
<dbReference type="AlphaFoldDB" id="A0A1I0AHK8"/>
<dbReference type="SUPFAM" id="SSF141868">
    <property type="entry name" value="EAL domain-like"/>
    <property type="match status" value="1"/>
</dbReference>
<name>A0A1I0AHK8_9BACI</name>
<feature type="domain" description="EAL" evidence="1">
    <location>
        <begin position="190"/>
        <end position="250"/>
    </location>
</feature>
<sequence>MVFDVTSEKETEERMNKMAYNDSLTGLPNRNWFQSYLEATLISAQKTNTSIGIMFIDFDNFKRVNDTLGHRVGDGLLIQMAERLQTCIRQGDIVSRQGGDEFLVLIEDSSEDEIEEIAERIIKNMNHPYMVKGNEIFSTPSIGISMYPIIEDNAESLIEKADFAMYLSKESGKNNYQFYNDELNQKMKRKIMLETRLHKAIDNGELAIHLQPQINLSISCLAGAEALLRWECDLDAFHLKNLFQLQRKQD</sequence>
<dbReference type="InterPro" id="IPR000160">
    <property type="entry name" value="GGDEF_dom"/>
</dbReference>
<dbReference type="SUPFAM" id="SSF55073">
    <property type="entry name" value="Nucleotide cyclase"/>
    <property type="match status" value="1"/>
</dbReference>
<dbReference type="Gene3D" id="3.30.70.270">
    <property type="match status" value="1"/>
</dbReference>
<dbReference type="PANTHER" id="PTHR44757">
    <property type="entry name" value="DIGUANYLATE CYCLASE DGCP"/>
    <property type="match status" value="1"/>
</dbReference>
<dbReference type="InterPro" id="IPR029787">
    <property type="entry name" value="Nucleotide_cyclase"/>
</dbReference>
<dbReference type="SMART" id="SM00267">
    <property type="entry name" value="GGDEF"/>
    <property type="match status" value="1"/>
</dbReference>
<dbReference type="Gene3D" id="3.20.20.450">
    <property type="entry name" value="EAL domain"/>
    <property type="match status" value="1"/>
</dbReference>
<dbReference type="InterPro" id="IPR001633">
    <property type="entry name" value="EAL_dom"/>
</dbReference>
<evidence type="ECO:0000313" key="3">
    <source>
        <dbReference type="EMBL" id="SES93770.1"/>
    </source>
</evidence>
<evidence type="ECO:0000259" key="2">
    <source>
        <dbReference type="PROSITE" id="PS50887"/>
    </source>
</evidence>
<dbReference type="STRING" id="237682.SAMN05421676_102159"/>
<keyword evidence="4" id="KW-1185">Reference proteome</keyword>
<dbReference type="PROSITE" id="PS50883">
    <property type="entry name" value="EAL"/>
    <property type="match status" value="1"/>
</dbReference>
<dbReference type="RefSeq" id="WP_245732693.1">
    <property type="nucleotide sequence ID" value="NZ_FOHJ01000002.1"/>
</dbReference>
<evidence type="ECO:0000259" key="1">
    <source>
        <dbReference type="PROSITE" id="PS50883"/>
    </source>
</evidence>
<dbReference type="FunFam" id="3.30.70.270:FF:000001">
    <property type="entry name" value="Diguanylate cyclase domain protein"/>
    <property type="match status" value="1"/>
</dbReference>
<protein>
    <submittedName>
        <fullName evidence="3">Diguanylate cyclase (GGDEF) domain-containing protein</fullName>
    </submittedName>
</protein>
<organism evidence="3 4">
    <name type="scientific">Salinibacillus kushneri</name>
    <dbReference type="NCBI Taxonomy" id="237682"/>
    <lineage>
        <taxon>Bacteria</taxon>
        <taxon>Bacillati</taxon>
        <taxon>Bacillota</taxon>
        <taxon>Bacilli</taxon>
        <taxon>Bacillales</taxon>
        <taxon>Bacillaceae</taxon>
        <taxon>Salinibacillus</taxon>
    </lineage>
</organism>
<dbReference type="CDD" id="cd01949">
    <property type="entry name" value="GGDEF"/>
    <property type="match status" value="1"/>
</dbReference>
<dbReference type="Pfam" id="PF00990">
    <property type="entry name" value="GGDEF"/>
    <property type="match status" value="1"/>
</dbReference>
<feature type="domain" description="GGDEF" evidence="2">
    <location>
        <begin position="49"/>
        <end position="181"/>
    </location>
</feature>
<evidence type="ECO:0000313" key="4">
    <source>
        <dbReference type="Proteomes" id="UP000199095"/>
    </source>
</evidence>
<dbReference type="PANTHER" id="PTHR44757:SF2">
    <property type="entry name" value="BIOFILM ARCHITECTURE MAINTENANCE PROTEIN MBAA"/>
    <property type="match status" value="1"/>
</dbReference>
<dbReference type="PROSITE" id="PS50887">
    <property type="entry name" value="GGDEF"/>
    <property type="match status" value="1"/>
</dbReference>